<evidence type="ECO:0000313" key="2">
    <source>
        <dbReference type="EMBL" id="BBE31539.1"/>
    </source>
</evidence>
<keyword evidence="3" id="KW-1185">Reference proteome</keyword>
<evidence type="ECO:0000259" key="1">
    <source>
        <dbReference type="Pfam" id="PF00561"/>
    </source>
</evidence>
<organism evidence="2 3">
    <name type="scientific">Tepiditoga spiralis</name>
    <dbReference type="NCBI Taxonomy" id="2108365"/>
    <lineage>
        <taxon>Bacteria</taxon>
        <taxon>Thermotogati</taxon>
        <taxon>Thermotogota</taxon>
        <taxon>Thermotogae</taxon>
        <taxon>Petrotogales</taxon>
        <taxon>Petrotogaceae</taxon>
        <taxon>Tepiditoga</taxon>
    </lineage>
</organism>
<dbReference type="FunCoup" id="A0A7G1GBZ9">
    <property type="interactions" value="147"/>
</dbReference>
<dbReference type="RefSeq" id="WP_190614133.1">
    <property type="nucleotide sequence ID" value="NZ_AP018712.1"/>
</dbReference>
<protein>
    <submittedName>
        <fullName evidence="2">Alpha/beta hydrolase fold protein</fullName>
    </submittedName>
</protein>
<feature type="domain" description="AB hydrolase-1" evidence="1">
    <location>
        <begin position="17"/>
        <end position="247"/>
    </location>
</feature>
<dbReference type="SUPFAM" id="SSF53474">
    <property type="entry name" value="alpha/beta-Hydrolases"/>
    <property type="match status" value="1"/>
</dbReference>
<dbReference type="InterPro" id="IPR050266">
    <property type="entry name" value="AB_hydrolase_sf"/>
</dbReference>
<dbReference type="EMBL" id="AP018712">
    <property type="protein sequence ID" value="BBE31539.1"/>
    <property type="molecule type" value="Genomic_DNA"/>
</dbReference>
<evidence type="ECO:0000313" key="3">
    <source>
        <dbReference type="Proteomes" id="UP000516361"/>
    </source>
</evidence>
<dbReference type="Proteomes" id="UP000516361">
    <property type="component" value="Chromosome"/>
</dbReference>
<proteinExistence type="predicted"/>
<sequence>MLSKNKKINYEIHGSGKPLVLLNGIMMNTLSWVEHVKILEKYFTVITYDMRDQGMSLHEEKKYDISIHVNDLNELIGELNLKKINLLGLSYGGMVSQLFTLKFPEKVDKLILSNTVDYVDNYLKVLGQLWIQAAKLYDGEKFFDIALPIIYSRNFYNNNYDWLMSRRKIFKDYLNKDWYDGFIRLAESNKEFDVRNKIETIKSDTLILAGDEDIITPLNIMKNMNKKIKNSTLKVFNETGHGMFLEKMNEYLNICIKFIK</sequence>
<dbReference type="InterPro" id="IPR000073">
    <property type="entry name" value="AB_hydrolase_1"/>
</dbReference>
<dbReference type="PANTHER" id="PTHR43798">
    <property type="entry name" value="MONOACYLGLYCEROL LIPASE"/>
    <property type="match status" value="1"/>
</dbReference>
<accession>A0A7G1GBZ9</accession>
<dbReference type="Gene3D" id="3.40.50.1820">
    <property type="entry name" value="alpha/beta hydrolase"/>
    <property type="match status" value="1"/>
</dbReference>
<reference evidence="2 3" key="1">
    <citation type="submission" date="2018-06" db="EMBL/GenBank/DDBJ databases">
        <title>Genome sequencing of Oceanotoga sp. sy52.</title>
        <authorList>
            <person name="Mori K."/>
        </authorList>
    </citation>
    <scope>NUCLEOTIDE SEQUENCE [LARGE SCALE GENOMIC DNA]</scope>
    <source>
        <strain evidence="3">sy52</strain>
    </source>
</reference>
<dbReference type="PRINTS" id="PR00111">
    <property type="entry name" value="ABHYDROLASE"/>
</dbReference>
<dbReference type="AlphaFoldDB" id="A0A7G1GBZ9"/>
<dbReference type="InParanoid" id="A0A7G1GBZ9"/>
<keyword evidence="2" id="KW-0378">Hydrolase</keyword>
<dbReference type="KEGG" id="ocy:OSSY52_16800"/>
<name>A0A7G1GBZ9_9BACT</name>
<gene>
    <name evidence="2" type="ORF">OSSY52_16800</name>
</gene>
<dbReference type="Pfam" id="PF00561">
    <property type="entry name" value="Abhydrolase_1"/>
    <property type="match status" value="1"/>
</dbReference>
<dbReference type="GO" id="GO:0016787">
    <property type="term" value="F:hydrolase activity"/>
    <property type="evidence" value="ECO:0007669"/>
    <property type="project" value="UniProtKB-KW"/>
</dbReference>
<dbReference type="InterPro" id="IPR029058">
    <property type="entry name" value="AB_hydrolase_fold"/>
</dbReference>